<gene>
    <name evidence="1" type="ORF">JXQ802_LOCUS1836</name>
</gene>
<dbReference type="EMBL" id="CAJNOL010000021">
    <property type="protein sequence ID" value="CAF0753874.1"/>
    <property type="molecule type" value="Genomic_DNA"/>
</dbReference>
<sequence length="201" mass="23566">MNIDNWLVPLPLNDIQQNAYNLCLEKLYSILNLPLRINCLPSEILLTNTNEQHITLTINNHNPLKMYWQRNLNELRLFLKQNQLNQTKLDANIIEIHKCRRLQITRYIKQNLFQSSVLISFSQILTTNNYLLLLTITGKHCILELQIPSLDNNESIYYGTYRKMGEDSQLRSITTLFNCTIHIDKDMALLLSEYGLCRIIS</sequence>
<organism evidence="1 2">
    <name type="scientific">Rotaria sordida</name>
    <dbReference type="NCBI Taxonomy" id="392033"/>
    <lineage>
        <taxon>Eukaryota</taxon>
        <taxon>Metazoa</taxon>
        <taxon>Spiralia</taxon>
        <taxon>Gnathifera</taxon>
        <taxon>Rotifera</taxon>
        <taxon>Eurotatoria</taxon>
        <taxon>Bdelloidea</taxon>
        <taxon>Philodinida</taxon>
        <taxon>Philodinidae</taxon>
        <taxon>Rotaria</taxon>
    </lineage>
</organism>
<evidence type="ECO:0000313" key="1">
    <source>
        <dbReference type="EMBL" id="CAF0753874.1"/>
    </source>
</evidence>
<comment type="caution">
    <text evidence="1">The sequence shown here is derived from an EMBL/GenBank/DDBJ whole genome shotgun (WGS) entry which is preliminary data.</text>
</comment>
<protein>
    <submittedName>
        <fullName evidence="1">Uncharacterized protein</fullName>
    </submittedName>
</protein>
<proteinExistence type="predicted"/>
<name>A0A813PGP1_9BILA</name>
<accession>A0A813PGP1</accession>
<evidence type="ECO:0000313" key="2">
    <source>
        <dbReference type="Proteomes" id="UP000663870"/>
    </source>
</evidence>
<dbReference type="AlphaFoldDB" id="A0A813PGP1"/>
<dbReference type="Proteomes" id="UP000663870">
    <property type="component" value="Unassembled WGS sequence"/>
</dbReference>
<keyword evidence="2" id="KW-1185">Reference proteome</keyword>
<reference evidence="1" key="1">
    <citation type="submission" date="2021-02" db="EMBL/GenBank/DDBJ databases">
        <authorList>
            <person name="Nowell W R."/>
        </authorList>
    </citation>
    <scope>NUCLEOTIDE SEQUENCE</scope>
</reference>